<feature type="compositionally biased region" description="Basic residues" evidence="1">
    <location>
        <begin position="181"/>
        <end position="190"/>
    </location>
</feature>
<reference evidence="2 3" key="1">
    <citation type="journal article" date="2016" name="Genome Biol. Evol.">
        <title>Gene Family Evolution Reflects Adaptation to Soil Environmental Stressors in the Genome of the Collembolan Orchesella cincta.</title>
        <authorList>
            <person name="Faddeeva-Vakhrusheva A."/>
            <person name="Derks M.F."/>
            <person name="Anvar S.Y."/>
            <person name="Agamennone V."/>
            <person name="Suring W."/>
            <person name="Smit S."/>
            <person name="van Straalen N.M."/>
            <person name="Roelofs D."/>
        </authorList>
    </citation>
    <scope>NUCLEOTIDE SEQUENCE [LARGE SCALE GENOMIC DNA]</scope>
    <source>
        <tissue evidence="2">Mixed pool</tissue>
    </source>
</reference>
<organism evidence="2 3">
    <name type="scientific">Orchesella cincta</name>
    <name type="common">Springtail</name>
    <name type="synonym">Podura cincta</name>
    <dbReference type="NCBI Taxonomy" id="48709"/>
    <lineage>
        <taxon>Eukaryota</taxon>
        <taxon>Metazoa</taxon>
        <taxon>Ecdysozoa</taxon>
        <taxon>Arthropoda</taxon>
        <taxon>Hexapoda</taxon>
        <taxon>Collembola</taxon>
        <taxon>Entomobryomorpha</taxon>
        <taxon>Entomobryoidea</taxon>
        <taxon>Orchesellidae</taxon>
        <taxon>Orchesellinae</taxon>
        <taxon>Orchesella</taxon>
    </lineage>
</organism>
<protein>
    <submittedName>
        <fullName evidence="2">Uncharacterized protein</fullName>
    </submittedName>
</protein>
<feature type="region of interest" description="Disordered" evidence="1">
    <location>
        <begin position="88"/>
        <end position="121"/>
    </location>
</feature>
<accession>A0A1D2MJ86</accession>
<comment type="caution">
    <text evidence="2">The sequence shown here is derived from an EMBL/GenBank/DDBJ whole genome shotgun (WGS) entry which is preliminary data.</text>
</comment>
<dbReference type="EMBL" id="LJIJ01001074">
    <property type="protein sequence ID" value="ODM93106.1"/>
    <property type="molecule type" value="Genomic_DNA"/>
</dbReference>
<feature type="region of interest" description="Disordered" evidence="1">
    <location>
        <begin position="156"/>
        <end position="235"/>
    </location>
</feature>
<gene>
    <name evidence="2" type="ORF">Ocin01_13571</name>
</gene>
<feature type="non-terminal residue" evidence="2">
    <location>
        <position position="1"/>
    </location>
</feature>
<feature type="compositionally biased region" description="Pro residues" evidence="1">
    <location>
        <begin position="338"/>
        <end position="350"/>
    </location>
</feature>
<dbReference type="Proteomes" id="UP000094527">
    <property type="component" value="Unassembled WGS sequence"/>
</dbReference>
<dbReference type="OrthoDB" id="10678501at2759"/>
<feature type="region of interest" description="Disordered" evidence="1">
    <location>
        <begin position="333"/>
        <end position="356"/>
    </location>
</feature>
<dbReference type="AlphaFoldDB" id="A0A1D2MJ86"/>
<feature type="compositionally biased region" description="Basic and acidic residues" evidence="1">
    <location>
        <begin position="191"/>
        <end position="203"/>
    </location>
</feature>
<evidence type="ECO:0000256" key="1">
    <source>
        <dbReference type="SAM" id="MobiDB-lite"/>
    </source>
</evidence>
<feature type="compositionally biased region" description="Basic and acidic residues" evidence="1">
    <location>
        <begin position="92"/>
        <end position="103"/>
    </location>
</feature>
<name>A0A1D2MJ86_ORCCI</name>
<sequence length="508" mass="57376">ILLGIANSVYLYRPSVLLKRSLLRRRLLHMPINGTLRLKRQLFREDIPHHRPLSGNTYYLHAGFPHPSRWYDGPQTILPNPNPITHHHLQHHGHDFSHDNGQDHHHHNQHQNNELQHQAHPPPAPIIIEHLDKNKHPLSVTIQSAVVHNNGVIDNSIVNTPPPPPGGSHTIYGRPLGHVRNSPRKKRPPKPHSDPEPHYDDYNHGPGDYDIPSKDYGPPPPSHHHHHPPPATVTEHLNPIVTKKPKTVIHYHPVQVGNIINFNEDHKPLRESYGSPNHETYGPPSHESYGPPKHIPGIPLAHKDVMMNMAEPFLKSPFKSVNGEPAYLSFSNSGPGIGPGPGPEYGPPNHQPGAPLDALSIAPLVPSYGPPIKHDPIPPYGVALPVLAHFHSGALSHPPQHHPPPKRHRGRHQHHLHHYHHVHHHPPLHSGGGESPFFDVKYPTYVVHGHAPKKFPFHSPHYRSRPHKFYHWGCKTISDDDDDNMTMTKRPTFNVMMLYSVLAYMCEH</sequence>
<feature type="compositionally biased region" description="Low complexity" evidence="1">
    <location>
        <begin position="110"/>
        <end position="119"/>
    </location>
</feature>
<evidence type="ECO:0000313" key="3">
    <source>
        <dbReference type="Proteomes" id="UP000094527"/>
    </source>
</evidence>
<keyword evidence="3" id="KW-1185">Reference proteome</keyword>
<proteinExistence type="predicted"/>
<evidence type="ECO:0000313" key="2">
    <source>
        <dbReference type="EMBL" id="ODM93106.1"/>
    </source>
</evidence>